<evidence type="ECO:0008006" key="3">
    <source>
        <dbReference type="Google" id="ProtNLM"/>
    </source>
</evidence>
<dbReference type="STRING" id="416016.SAMN05443547_0305"/>
<sequence length="277" mass="31451">MKNSILFLFIVLIGQICFSQGMQRKVLRGKIVADSLEVENLTIYNISSNVGAITDVDGMFSINARATDTLFIQGLSYDTKKYVVTDKDFWLPVLEIKLHVRISELNEVEVTPYSLTGDLKQDTKRIQVYGDGFYGIDAKVVKYYDDDVRTGTPVNSALPTVLAPNGSNFNFSAIGLGIVSLFVKKDNSKRYSERVFDDRRIKEIQSKSFSEHIFERFSHNFFIETLKITNESIPSFLSFAELSAYELSPLLKAENELALIEYLIDKSTAFKKQLEKE</sequence>
<dbReference type="SUPFAM" id="SSF49464">
    <property type="entry name" value="Carboxypeptidase regulatory domain-like"/>
    <property type="match status" value="1"/>
</dbReference>
<evidence type="ECO:0000313" key="2">
    <source>
        <dbReference type="Proteomes" id="UP000184611"/>
    </source>
</evidence>
<gene>
    <name evidence="1" type="ORF">SAMN05443547_0305</name>
</gene>
<dbReference type="OrthoDB" id="1431099at2"/>
<name>A0A1M7ZSW7_9FLAO</name>
<dbReference type="EMBL" id="FRYK01000001">
    <property type="protein sequence ID" value="SHO71985.1"/>
    <property type="molecule type" value="Genomic_DNA"/>
</dbReference>
<organism evidence="1 2">
    <name type="scientific">Flavobacterium cucumis</name>
    <dbReference type="NCBI Taxonomy" id="416016"/>
    <lineage>
        <taxon>Bacteria</taxon>
        <taxon>Pseudomonadati</taxon>
        <taxon>Bacteroidota</taxon>
        <taxon>Flavobacteriia</taxon>
        <taxon>Flavobacteriales</taxon>
        <taxon>Flavobacteriaceae</taxon>
        <taxon>Flavobacterium</taxon>
    </lineage>
</organism>
<dbReference type="InterPro" id="IPR008969">
    <property type="entry name" value="CarboxyPept-like_regulatory"/>
</dbReference>
<proteinExistence type="predicted"/>
<evidence type="ECO:0000313" key="1">
    <source>
        <dbReference type="EMBL" id="SHO71985.1"/>
    </source>
</evidence>
<dbReference type="AlphaFoldDB" id="A0A1M7ZSW7"/>
<protein>
    <recommendedName>
        <fullName evidence="3">CarboxypepD_reg-like domain-containing protein</fullName>
    </recommendedName>
</protein>
<accession>A0A1M7ZSW7</accession>
<dbReference type="RefSeq" id="WP_073580724.1">
    <property type="nucleotide sequence ID" value="NZ_CBCSEA010000001.1"/>
</dbReference>
<reference evidence="2" key="1">
    <citation type="submission" date="2016-12" db="EMBL/GenBank/DDBJ databases">
        <authorList>
            <person name="Varghese N."/>
            <person name="Submissions S."/>
        </authorList>
    </citation>
    <scope>NUCLEOTIDE SEQUENCE [LARGE SCALE GENOMIC DNA]</scope>
    <source>
        <strain evidence="2">DSM 18830</strain>
    </source>
</reference>
<keyword evidence="2" id="KW-1185">Reference proteome</keyword>
<dbReference type="Proteomes" id="UP000184611">
    <property type="component" value="Unassembled WGS sequence"/>
</dbReference>